<dbReference type="Pfam" id="PF02518">
    <property type="entry name" value="HATPase_c"/>
    <property type="match status" value="1"/>
</dbReference>
<dbReference type="InterPro" id="IPR052162">
    <property type="entry name" value="Sensor_kinase/Photoreceptor"/>
</dbReference>
<evidence type="ECO:0000256" key="3">
    <source>
        <dbReference type="ARBA" id="ARBA00022553"/>
    </source>
</evidence>
<evidence type="ECO:0000259" key="7">
    <source>
        <dbReference type="PROSITE" id="PS50109"/>
    </source>
</evidence>
<feature type="domain" description="Histidine kinase" evidence="7">
    <location>
        <begin position="349"/>
        <end position="563"/>
    </location>
</feature>
<dbReference type="InterPro" id="IPR003594">
    <property type="entry name" value="HATPase_dom"/>
</dbReference>
<comment type="catalytic activity">
    <reaction evidence="1">
        <text>ATP + protein L-histidine = ADP + protein N-phospho-L-histidine.</text>
        <dbReference type="EC" id="2.7.13.3"/>
    </reaction>
</comment>
<keyword evidence="5" id="KW-0418">Kinase</keyword>
<keyword evidence="6" id="KW-0472">Membrane</keyword>
<evidence type="ECO:0000313" key="8">
    <source>
        <dbReference type="EMBL" id="GJM62587.1"/>
    </source>
</evidence>
<keyword evidence="4" id="KW-0808">Transferase</keyword>
<accession>A0AAN4VZZ6</accession>
<feature type="transmembrane region" description="Helical" evidence="6">
    <location>
        <begin position="12"/>
        <end position="33"/>
    </location>
</feature>
<dbReference type="GO" id="GO:0000155">
    <property type="term" value="F:phosphorelay sensor kinase activity"/>
    <property type="evidence" value="ECO:0007669"/>
    <property type="project" value="InterPro"/>
</dbReference>
<feature type="transmembrane region" description="Helical" evidence="6">
    <location>
        <begin position="264"/>
        <end position="281"/>
    </location>
</feature>
<feature type="transmembrane region" description="Helical" evidence="6">
    <location>
        <begin position="74"/>
        <end position="94"/>
    </location>
</feature>
<evidence type="ECO:0000256" key="2">
    <source>
        <dbReference type="ARBA" id="ARBA00012438"/>
    </source>
</evidence>
<feature type="transmembrane region" description="Helical" evidence="6">
    <location>
        <begin position="239"/>
        <end position="257"/>
    </location>
</feature>
<feature type="transmembrane region" description="Helical" evidence="6">
    <location>
        <begin position="293"/>
        <end position="311"/>
    </location>
</feature>
<dbReference type="PROSITE" id="PS50109">
    <property type="entry name" value="HIS_KIN"/>
    <property type="match status" value="1"/>
</dbReference>
<proteinExistence type="predicted"/>
<feature type="transmembrane region" description="Helical" evidence="6">
    <location>
        <begin position="150"/>
        <end position="169"/>
    </location>
</feature>
<keyword evidence="3" id="KW-0597">Phosphoprotein</keyword>
<gene>
    <name evidence="8" type="ORF">PEDI_31390</name>
</gene>
<dbReference type="EC" id="2.7.13.3" evidence="2"/>
<dbReference type="RefSeq" id="WP_338237852.1">
    <property type="nucleotide sequence ID" value="NZ_BQKE01000002.1"/>
</dbReference>
<keyword evidence="6" id="KW-1133">Transmembrane helix</keyword>
<dbReference type="SMART" id="SM00387">
    <property type="entry name" value="HATPase_c"/>
    <property type="match status" value="1"/>
</dbReference>
<feature type="transmembrane region" description="Helical" evidence="6">
    <location>
        <begin position="213"/>
        <end position="233"/>
    </location>
</feature>
<dbReference type="PANTHER" id="PTHR43304:SF1">
    <property type="entry name" value="PAC DOMAIN-CONTAINING PROTEIN"/>
    <property type="match status" value="1"/>
</dbReference>
<dbReference type="PANTHER" id="PTHR43304">
    <property type="entry name" value="PHYTOCHROME-LIKE PROTEIN CPH1"/>
    <property type="match status" value="1"/>
</dbReference>
<comment type="caution">
    <text evidence="8">The sequence shown here is derived from an EMBL/GenBank/DDBJ whole genome shotgun (WGS) entry which is preliminary data.</text>
</comment>
<organism evidence="8 9">
    <name type="scientific">Persicobacter diffluens</name>
    <dbReference type="NCBI Taxonomy" id="981"/>
    <lineage>
        <taxon>Bacteria</taxon>
        <taxon>Pseudomonadati</taxon>
        <taxon>Bacteroidota</taxon>
        <taxon>Cytophagia</taxon>
        <taxon>Cytophagales</taxon>
        <taxon>Persicobacteraceae</taxon>
        <taxon>Persicobacter</taxon>
    </lineage>
</organism>
<evidence type="ECO:0000256" key="6">
    <source>
        <dbReference type="SAM" id="Phobius"/>
    </source>
</evidence>
<feature type="transmembrane region" description="Helical" evidence="6">
    <location>
        <begin position="181"/>
        <end position="201"/>
    </location>
</feature>
<dbReference type="InterPro" id="IPR004358">
    <property type="entry name" value="Sig_transdc_His_kin-like_C"/>
</dbReference>
<dbReference type="SUPFAM" id="SSF47384">
    <property type="entry name" value="Homodimeric domain of signal transducing histidine kinase"/>
    <property type="match status" value="1"/>
</dbReference>
<dbReference type="AlphaFoldDB" id="A0AAN4VZZ6"/>
<dbReference type="Gene3D" id="3.30.565.10">
    <property type="entry name" value="Histidine kinase-like ATPase, C-terminal domain"/>
    <property type="match status" value="1"/>
</dbReference>
<reference evidence="8 9" key="1">
    <citation type="submission" date="2021-12" db="EMBL/GenBank/DDBJ databases">
        <title>Genome sequencing of bacteria with rrn-lacking chromosome and rrn-plasmid.</title>
        <authorList>
            <person name="Anda M."/>
            <person name="Iwasaki W."/>
        </authorList>
    </citation>
    <scope>NUCLEOTIDE SEQUENCE [LARGE SCALE GENOMIC DNA]</scope>
    <source>
        <strain evidence="8 9">NBRC 15940</strain>
    </source>
</reference>
<dbReference type="EMBL" id="BQKE01000002">
    <property type="protein sequence ID" value="GJM62587.1"/>
    <property type="molecule type" value="Genomic_DNA"/>
</dbReference>
<keyword evidence="9" id="KW-1185">Reference proteome</keyword>
<evidence type="ECO:0000256" key="4">
    <source>
        <dbReference type="ARBA" id="ARBA00022679"/>
    </source>
</evidence>
<dbReference type="SUPFAM" id="SSF55874">
    <property type="entry name" value="ATPase domain of HSP90 chaperone/DNA topoisomerase II/histidine kinase"/>
    <property type="match status" value="1"/>
</dbReference>
<dbReference type="PRINTS" id="PR00344">
    <property type="entry name" value="BCTRLSENSOR"/>
</dbReference>
<dbReference type="Proteomes" id="UP001310022">
    <property type="component" value="Unassembled WGS sequence"/>
</dbReference>
<protein>
    <recommendedName>
        <fullName evidence="2">histidine kinase</fullName>
        <ecNumber evidence="2">2.7.13.3</ecNumber>
    </recommendedName>
</protein>
<evidence type="ECO:0000256" key="1">
    <source>
        <dbReference type="ARBA" id="ARBA00000085"/>
    </source>
</evidence>
<evidence type="ECO:0000313" key="9">
    <source>
        <dbReference type="Proteomes" id="UP001310022"/>
    </source>
</evidence>
<name>A0AAN4VZZ6_9BACT</name>
<feature type="transmembrane region" description="Helical" evidence="6">
    <location>
        <begin position="119"/>
        <end position="138"/>
    </location>
</feature>
<dbReference type="InterPro" id="IPR005467">
    <property type="entry name" value="His_kinase_dom"/>
</dbReference>
<sequence length="600" mass="68429">MKTTNLPSPKDITLLTAILSFTIAILVILGWFLQIPSLVQLHYTFAPMQFNTALGFMISSVVILFLLNDNREFANTMAAVLSGLALLTLIEIFWNVNLNIDEIFIKADIVTNTNTPGRMAPNTAISFLMLGLSILLPIKNTRALQFKGLLSSLVFCMGALAFIGYILGLNPVYGWGSYTHMALHTAAAFMLLGVGLSFYFWDLEKKIHKALNINYNPWIIGYAFSLAGMLFLLDISMPLGIAAGVPYILLVLTGWIFNKPVYTIYLAGTSILMTILGYFLSPSFSPNWMVLINRFYAIISIGVVAALIYVLKKRDLKMRHYHEEMDLEIIKRTHELEMKNKQLEEFAYIISNDLREPILTTIAFTKLMEQKFQYSSEQGADFKKFLHYLKMASTKLEGVINQLIAYTSLNKSSNYEKVNINLLVDNVCENLADLILQHKAHITYTTLPVIYGYKKELNLLFYHLIKNAIENNIRAQENEIVIMADKTEYDWTFCVRDHGKGIKQKYLERIFIPFQSLENDRNQKTGMGLNICKKIIELHGGAIWAESVIGKGSKFYFTVPTIEKRKFPTPNKSKDWKEEHKDFHQTTQMMEAQILEGREA</sequence>
<dbReference type="Gene3D" id="1.10.287.130">
    <property type="match status" value="1"/>
</dbReference>
<dbReference type="InterPro" id="IPR036890">
    <property type="entry name" value="HATPase_C_sf"/>
</dbReference>
<evidence type="ECO:0000256" key="5">
    <source>
        <dbReference type="ARBA" id="ARBA00022777"/>
    </source>
</evidence>
<keyword evidence="6" id="KW-0812">Transmembrane</keyword>
<feature type="transmembrane region" description="Helical" evidence="6">
    <location>
        <begin position="45"/>
        <end position="67"/>
    </location>
</feature>
<dbReference type="InterPro" id="IPR036097">
    <property type="entry name" value="HisK_dim/P_sf"/>
</dbReference>